<dbReference type="Proteomes" id="UP001597097">
    <property type="component" value="Unassembled WGS sequence"/>
</dbReference>
<comment type="caution">
    <text evidence="2">The sequence shown here is derived from an EMBL/GenBank/DDBJ whole genome shotgun (WGS) entry which is preliminary data.</text>
</comment>
<dbReference type="InterPro" id="IPR021139">
    <property type="entry name" value="NYN"/>
</dbReference>
<dbReference type="RefSeq" id="WP_219528675.1">
    <property type="nucleotide sequence ID" value="NZ_JAHKRM010000005.1"/>
</dbReference>
<evidence type="ECO:0000259" key="1">
    <source>
        <dbReference type="Pfam" id="PF01936"/>
    </source>
</evidence>
<evidence type="ECO:0000313" key="3">
    <source>
        <dbReference type="Proteomes" id="UP001597097"/>
    </source>
</evidence>
<keyword evidence="3" id="KW-1185">Reference proteome</keyword>
<dbReference type="Pfam" id="PF01936">
    <property type="entry name" value="NYN"/>
    <property type="match status" value="1"/>
</dbReference>
<proteinExistence type="predicted"/>
<protein>
    <submittedName>
        <fullName evidence="2">NYN domain-containing protein</fullName>
    </submittedName>
</protein>
<evidence type="ECO:0000313" key="2">
    <source>
        <dbReference type="EMBL" id="MFD1537195.1"/>
    </source>
</evidence>
<gene>
    <name evidence="2" type="ORF">ACFSJ0_09130</name>
</gene>
<name>A0ABW4G491_9ACTN</name>
<organism evidence="2 3">
    <name type="scientific">Nonomuraea guangzhouensis</name>
    <dbReference type="NCBI Taxonomy" id="1291555"/>
    <lineage>
        <taxon>Bacteria</taxon>
        <taxon>Bacillati</taxon>
        <taxon>Actinomycetota</taxon>
        <taxon>Actinomycetes</taxon>
        <taxon>Streptosporangiales</taxon>
        <taxon>Streptosporangiaceae</taxon>
        <taxon>Nonomuraea</taxon>
    </lineage>
</organism>
<reference evidence="3" key="1">
    <citation type="journal article" date="2019" name="Int. J. Syst. Evol. Microbiol.">
        <title>The Global Catalogue of Microorganisms (GCM) 10K type strain sequencing project: providing services to taxonomists for standard genome sequencing and annotation.</title>
        <authorList>
            <consortium name="The Broad Institute Genomics Platform"/>
            <consortium name="The Broad Institute Genome Sequencing Center for Infectious Disease"/>
            <person name="Wu L."/>
            <person name="Ma J."/>
        </authorList>
    </citation>
    <scope>NUCLEOTIDE SEQUENCE [LARGE SCALE GENOMIC DNA]</scope>
    <source>
        <strain evidence="3">CGMCC 1.15399</strain>
    </source>
</reference>
<dbReference type="EMBL" id="JBHUCM010000008">
    <property type="protein sequence ID" value="MFD1537195.1"/>
    <property type="molecule type" value="Genomic_DNA"/>
</dbReference>
<feature type="domain" description="NYN" evidence="1">
    <location>
        <begin position="21"/>
        <end position="168"/>
    </location>
</feature>
<accession>A0ABW4G491</accession>
<sequence>MATGYGAAATVLNEHSRWIAYIDAANLYYGICETAGPEYWRVDVVRMCDQVLKKYNGTLTKVKYFTTALSGQAGVDQRKFEQDTISVYGQQFQPFMGQAKYDDKTGSFKEKQVDVRLAAQLVGDLCTGGCEAALVVSSDSDLAAAIREARWYAPGKTIVAAHPDGVRSGAYAEVVNEAIPIDAGLYRNAARLDVTLERSRKK</sequence>
<dbReference type="CDD" id="cd18722">
    <property type="entry name" value="PIN_NicB-like"/>
    <property type="match status" value="1"/>
</dbReference>